<dbReference type="PANTHER" id="PTHR42760:SF133">
    <property type="entry name" value="3-OXOACYL-[ACYL-CARRIER-PROTEIN] REDUCTASE"/>
    <property type="match status" value="1"/>
</dbReference>
<dbReference type="Pfam" id="PF13561">
    <property type="entry name" value="adh_short_C2"/>
    <property type="match status" value="1"/>
</dbReference>
<dbReference type="PRINTS" id="PR00080">
    <property type="entry name" value="SDRFAMILY"/>
</dbReference>
<dbReference type="FunFam" id="3.40.50.720:FF:000084">
    <property type="entry name" value="Short-chain dehydrogenase reductase"/>
    <property type="match status" value="1"/>
</dbReference>
<dbReference type="AlphaFoldDB" id="A1T2P8"/>
<organism evidence="3 4">
    <name type="scientific">Mycolicibacterium vanbaalenii (strain DSM 7251 / JCM 13017 / BCRC 16820 / KCTC 9966 / NRRL B-24157 / PYR-1)</name>
    <name type="common">Mycobacterium vanbaalenii</name>
    <dbReference type="NCBI Taxonomy" id="350058"/>
    <lineage>
        <taxon>Bacteria</taxon>
        <taxon>Bacillati</taxon>
        <taxon>Actinomycetota</taxon>
        <taxon>Actinomycetes</taxon>
        <taxon>Mycobacteriales</taxon>
        <taxon>Mycobacteriaceae</taxon>
        <taxon>Mycolicibacterium</taxon>
    </lineage>
</organism>
<gene>
    <name evidence="3" type="ordered locus">Mvan_0609</name>
</gene>
<evidence type="ECO:0000256" key="1">
    <source>
        <dbReference type="ARBA" id="ARBA00006484"/>
    </source>
</evidence>
<evidence type="ECO:0000313" key="4">
    <source>
        <dbReference type="Proteomes" id="UP000009159"/>
    </source>
</evidence>
<dbReference type="KEGG" id="mva:Mvan_0609"/>
<evidence type="ECO:0000313" key="3">
    <source>
        <dbReference type="EMBL" id="ABM11448.1"/>
    </source>
</evidence>
<accession>A1T2P8</accession>
<dbReference type="HOGENOM" id="CLU_010194_1_2_11"/>
<keyword evidence="4" id="KW-1185">Reference proteome</keyword>
<dbReference type="PRINTS" id="PR00081">
    <property type="entry name" value="GDHRDH"/>
</dbReference>
<dbReference type="STRING" id="350058.Mvan_0609"/>
<dbReference type="Proteomes" id="UP000009159">
    <property type="component" value="Chromosome"/>
</dbReference>
<dbReference type="InterPro" id="IPR002347">
    <property type="entry name" value="SDR_fam"/>
</dbReference>
<dbReference type="Gene3D" id="3.40.50.720">
    <property type="entry name" value="NAD(P)-binding Rossmann-like Domain"/>
    <property type="match status" value="1"/>
</dbReference>
<dbReference type="GO" id="GO:0016616">
    <property type="term" value="F:oxidoreductase activity, acting on the CH-OH group of donors, NAD or NADP as acceptor"/>
    <property type="evidence" value="ECO:0007669"/>
    <property type="project" value="TreeGrafter"/>
</dbReference>
<keyword evidence="2" id="KW-0560">Oxidoreductase</keyword>
<dbReference type="InterPro" id="IPR036291">
    <property type="entry name" value="NAD(P)-bd_dom_sf"/>
</dbReference>
<name>A1T2P8_MYCVP</name>
<dbReference type="eggNOG" id="COG1028">
    <property type="taxonomic scope" value="Bacteria"/>
</dbReference>
<sequence length="259" mass="26255">MSAAVPPPGLPLTFSGGDALVTGAASGIGAAIARTLVSAGVRTIGVDLRAPEPDPDHPAHLQPGVAVDVRDPDLTARLTEAGSAPENLAYLVNCAGVLDNTGFAGVGREMWMRCLDINLVGAYNTIDALSPFLRNASPAAVVNITSIEAARVIALSNPDPTPQYAASKAGLQMLTQTAARALAADGVRVNSVSPGFVATPMAAAHGDTTDLPPALAPRVPAGRFAEPADIANAVAFLLSDQAGYITGSDLRVDGGFQLT</sequence>
<dbReference type="PANTHER" id="PTHR42760">
    <property type="entry name" value="SHORT-CHAIN DEHYDROGENASES/REDUCTASES FAMILY MEMBER"/>
    <property type="match status" value="1"/>
</dbReference>
<reference evidence="3" key="1">
    <citation type="submission" date="2006-12" db="EMBL/GenBank/DDBJ databases">
        <title>Complete sequence of Mycobacterium vanbaalenii PYR-1.</title>
        <authorList>
            <consortium name="US DOE Joint Genome Institute"/>
            <person name="Copeland A."/>
            <person name="Lucas S."/>
            <person name="Lapidus A."/>
            <person name="Barry K."/>
            <person name="Detter J.C."/>
            <person name="Glavina del Rio T."/>
            <person name="Hammon N."/>
            <person name="Israni S."/>
            <person name="Dalin E."/>
            <person name="Tice H."/>
            <person name="Pitluck S."/>
            <person name="Singan V."/>
            <person name="Schmutz J."/>
            <person name="Larimer F."/>
            <person name="Land M."/>
            <person name="Hauser L."/>
            <person name="Kyrpides N."/>
            <person name="Anderson I.J."/>
            <person name="Miller C."/>
            <person name="Richardson P."/>
        </authorList>
    </citation>
    <scope>NUCLEOTIDE SEQUENCE [LARGE SCALE GENOMIC DNA]</scope>
    <source>
        <strain evidence="3">PYR-1</strain>
    </source>
</reference>
<protein>
    <submittedName>
        <fullName evidence="3">Short-chain dehydrogenase/reductase SDR</fullName>
    </submittedName>
</protein>
<dbReference type="SUPFAM" id="SSF51735">
    <property type="entry name" value="NAD(P)-binding Rossmann-fold domains"/>
    <property type="match status" value="1"/>
</dbReference>
<evidence type="ECO:0000256" key="2">
    <source>
        <dbReference type="ARBA" id="ARBA00023002"/>
    </source>
</evidence>
<dbReference type="EMBL" id="CP000511">
    <property type="protein sequence ID" value="ABM11448.1"/>
    <property type="molecule type" value="Genomic_DNA"/>
</dbReference>
<proteinExistence type="inferred from homology"/>
<comment type="similarity">
    <text evidence="1">Belongs to the short-chain dehydrogenases/reductases (SDR) family.</text>
</comment>